<protein>
    <submittedName>
        <fullName evidence="3">FAD binding domain-containing protein</fullName>
    </submittedName>
</protein>
<evidence type="ECO:0000256" key="1">
    <source>
        <dbReference type="ARBA" id="ARBA00023002"/>
    </source>
</evidence>
<dbReference type="InterPro" id="IPR051312">
    <property type="entry name" value="Diverse_Substr_Oxidored"/>
</dbReference>
<feature type="domain" description="FAD-binding PCMH-type" evidence="2">
    <location>
        <begin position="1"/>
        <end position="229"/>
    </location>
</feature>
<sequence length="335" mass="34551">MKDFAYARAGSVDDVVAALSDPGTAVLAGGTELLNWLRLGIAEPDRVVDIADLGLDDIGGDGGSALVIGARATLNAVGGSPLVAEHAGALSSACLQAASAQIRHRATLGGNVLQRPRCPYFRTEAPVPWPCNKREPGSGCASLAGRHERQAVFGGTDGCVAVQPSDPAVALAALDATADVVGPAGWRSIPMREFHLSQAEAAATGEPMREHRLDPGELILSYRIPVRGDRSAYVKVRERASYEYAIVSAAGTVRLGDDGRIAAARIALGSVAQRPWRLDDAEAALVGLPATREALLPVVDAALPDAAPLAQNAFKVPMARNAAVRALLLAAGGAA</sequence>
<dbReference type="SMART" id="SM01092">
    <property type="entry name" value="CO_deh_flav_C"/>
    <property type="match status" value="1"/>
</dbReference>
<dbReference type="Gene3D" id="3.30.465.10">
    <property type="match status" value="2"/>
</dbReference>
<dbReference type="RefSeq" id="WP_349296259.1">
    <property type="nucleotide sequence ID" value="NZ_JBEDNQ010000001.1"/>
</dbReference>
<evidence type="ECO:0000259" key="2">
    <source>
        <dbReference type="PROSITE" id="PS51387"/>
    </source>
</evidence>
<organism evidence="3 4">
    <name type="scientific">Pseudonocardia nematodicida</name>
    <dbReference type="NCBI Taxonomy" id="1206997"/>
    <lineage>
        <taxon>Bacteria</taxon>
        <taxon>Bacillati</taxon>
        <taxon>Actinomycetota</taxon>
        <taxon>Actinomycetes</taxon>
        <taxon>Pseudonocardiales</taxon>
        <taxon>Pseudonocardiaceae</taxon>
        <taxon>Pseudonocardia</taxon>
    </lineage>
</organism>
<dbReference type="Gene3D" id="3.30.390.50">
    <property type="entry name" value="CO dehydrogenase flavoprotein, C-terminal domain"/>
    <property type="match status" value="1"/>
</dbReference>
<dbReference type="InterPro" id="IPR002346">
    <property type="entry name" value="Mopterin_DH_FAD-bd"/>
</dbReference>
<dbReference type="Proteomes" id="UP001494902">
    <property type="component" value="Unassembled WGS sequence"/>
</dbReference>
<reference evidence="3 4" key="1">
    <citation type="submission" date="2024-03" db="EMBL/GenBank/DDBJ databases">
        <title>Draft genome sequence of Pseudonocardia nematodicida JCM 31783.</title>
        <authorList>
            <person name="Butdee W."/>
            <person name="Duangmal K."/>
        </authorList>
    </citation>
    <scope>NUCLEOTIDE SEQUENCE [LARGE SCALE GENOMIC DNA]</scope>
    <source>
        <strain evidence="3 4">JCM 31783</strain>
    </source>
</reference>
<keyword evidence="4" id="KW-1185">Reference proteome</keyword>
<dbReference type="InterPro" id="IPR016169">
    <property type="entry name" value="FAD-bd_PCMH_sub2"/>
</dbReference>
<dbReference type="InterPro" id="IPR005107">
    <property type="entry name" value="CO_DH_flav_C"/>
</dbReference>
<evidence type="ECO:0000313" key="3">
    <source>
        <dbReference type="EMBL" id="MEQ3549171.1"/>
    </source>
</evidence>
<dbReference type="InterPro" id="IPR036318">
    <property type="entry name" value="FAD-bd_PCMH-like_sf"/>
</dbReference>
<dbReference type="EMBL" id="JBEDNQ010000001">
    <property type="protein sequence ID" value="MEQ3549171.1"/>
    <property type="molecule type" value="Genomic_DNA"/>
</dbReference>
<dbReference type="Gene3D" id="3.30.43.10">
    <property type="entry name" value="Uridine Diphospho-n-acetylenolpyruvylglucosamine Reductase, domain 2"/>
    <property type="match status" value="1"/>
</dbReference>
<evidence type="ECO:0000313" key="4">
    <source>
        <dbReference type="Proteomes" id="UP001494902"/>
    </source>
</evidence>
<dbReference type="PANTHER" id="PTHR42659">
    <property type="entry name" value="XANTHINE DEHYDROGENASE SUBUNIT C-RELATED"/>
    <property type="match status" value="1"/>
</dbReference>
<dbReference type="Pfam" id="PF03450">
    <property type="entry name" value="CO_deh_flav_C"/>
    <property type="match status" value="1"/>
</dbReference>
<dbReference type="SUPFAM" id="SSF56176">
    <property type="entry name" value="FAD-binding/transporter-associated domain-like"/>
    <property type="match status" value="1"/>
</dbReference>
<keyword evidence="1" id="KW-0560">Oxidoreductase</keyword>
<proteinExistence type="predicted"/>
<comment type="caution">
    <text evidence="3">The sequence shown here is derived from an EMBL/GenBank/DDBJ whole genome shotgun (WGS) entry which is preliminary data.</text>
</comment>
<name>A0ABV1K4X0_9PSEU</name>
<dbReference type="PANTHER" id="PTHR42659:SF1">
    <property type="entry name" value="OXIDOREDUCTASE"/>
    <property type="match status" value="1"/>
</dbReference>
<dbReference type="SUPFAM" id="SSF55447">
    <property type="entry name" value="CO dehydrogenase flavoprotein C-terminal domain-like"/>
    <property type="match status" value="1"/>
</dbReference>
<dbReference type="InterPro" id="IPR016166">
    <property type="entry name" value="FAD-bd_PCMH"/>
</dbReference>
<dbReference type="InterPro" id="IPR016167">
    <property type="entry name" value="FAD-bd_PCMH_sub1"/>
</dbReference>
<gene>
    <name evidence="3" type="ORF">WIS52_01705</name>
</gene>
<dbReference type="PROSITE" id="PS51387">
    <property type="entry name" value="FAD_PCMH"/>
    <property type="match status" value="1"/>
</dbReference>
<dbReference type="Pfam" id="PF00941">
    <property type="entry name" value="FAD_binding_5"/>
    <property type="match status" value="1"/>
</dbReference>
<accession>A0ABV1K4X0</accession>
<dbReference type="InterPro" id="IPR036683">
    <property type="entry name" value="CO_DH_flav_C_dom_sf"/>
</dbReference>